<keyword evidence="1" id="KW-0175">Coiled coil</keyword>
<protein>
    <submittedName>
        <fullName evidence="3">Trypsin-like peptidase domain-containing protein</fullName>
    </submittedName>
</protein>
<comment type="caution">
    <text evidence="3">The sequence shown here is derived from an EMBL/GenBank/DDBJ whole genome shotgun (WGS) entry which is preliminary data.</text>
</comment>
<reference evidence="3" key="1">
    <citation type="submission" date="2020-07" db="EMBL/GenBank/DDBJ databases">
        <title>Huge and variable diversity of episymbiotic CPR bacteria and DPANN archaea in groundwater ecosystems.</title>
        <authorList>
            <person name="He C.Y."/>
            <person name="Keren R."/>
            <person name="Whittaker M."/>
            <person name="Farag I.F."/>
            <person name="Doudna J."/>
            <person name="Cate J.H.D."/>
            <person name="Banfield J.F."/>
        </authorList>
    </citation>
    <scope>NUCLEOTIDE SEQUENCE</scope>
    <source>
        <strain evidence="3">NC_groundwater_1225_Ag_S-0.1um_56_177</strain>
    </source>
</reference>
<feature type="coiled-coil region" evidence="1">
    <location>
        <begin position="47"/>
        <end position="77"/>
    </location>
</feature>
<evidence type="ECO:0000256" key="1">
    <source>
        <dbReference type="SAM" id="Coils"/>
    </source>
</evidence>
<dbReference type="AlphaFoldDB" id="A0A932YYW2"/>
<dbReference type="EMBL" id="JACQMI010000010">
    <property type="protein sequence ID" value="MBI4132714.1"/>
    <property type="molecule type" value="Genomic_DNA"/>
</dbReference>
<dbReference type="PANTHER" id="PTHR22939">
    <property type="entry name" value="SERINE PROTEASE FAMILY S1C HTRA-RELATED"/>
    <property type="match status" value="1"/>
</dbReference>
<dbReference type="GO" id="GO:0004252">
    <property type="term" value="F:serine-type endopeptidase activity"/>
    <property type="evidence" value="ECO:0007669"/>
    <property type="project" value="InterPro"/>
</dbReference>
<evidence type="ECO:0000313" key="4">
    <source>
        <dbReference type="Proteomes" id="UP000756703"/>
    </source>
</evidence>
<gene>
    <name evidence="3" type="ORF">HY473_01265</name>
</gene>
<dbReference type="SUPFAM" id="SSF50494">
    <property type="entry name" value="Trypsin-like serine proteases"/>
    <property type="match status" value="1"/>
</dbReference>
<dbReference type="Gene3D" id="2.40.10.120">
    <property type="match status" value="1"/>
</dbReference>
<dbReference type="Proteomes" id="UP000756703">
    <property type="component" value="Unassembled WGS sequence"/>
</dbReference>
<dbReference type="Pfam" id="PF13365">
    <property type="entry name" value="Trypsin_2"/>
    <property type="match status" value="1"/>
</dbReference>
<dbReference type="InterPro" id="IPR009003">
    <property type="entry name" value="Peptidase_S1_PA"/>
</dbReference>
<proteinExistence type="predicted"/>
<dbReference type="InterPro" id="IPR001940">
    <property type="entry name" value="Peptidase_S1C"/>
</dbReference>
<accession>A0A932YYW2</accession>
<evidence type="ECO:0000256" key="2">
    <source>
        <dbReference type="SAM" id="MobiDB-lite"/>
    </source>
</evidence>
<dbReference type="PRINTS" id="PR00834">
    <property type="entry name" value="PROTEASES2C"/>
</dbReference>
<dbReference type="GO" id="GO:0006508">
    <property type="term" value="P:proteolysis"/>
    <property type="evidence" value="ECO:0007669"/>
    <property type="project" value="InterPro"/>
</dbReference>
<organism evidence="3 4">
    <name type="scientific">Candidatus Sungiibacteriota bacterium</name>
    <dbReference type="NCBI Taxonomy" id="2750080"/>
    <lineage>
        <taxon>Bacteria</taxon>
        <taxon>Candidatus Sungiibacteriota</taxon>
    </lineage>
</organism>
<sequence>MNYRTASASLLLVLIVPQIVLAAWWNPFSWKIFAWLPWTPKPAVQQVEIEEKKRGEIEALKEQLRIEAQKREELEKKIQNTPAKPAETTAKSAPVRSTRKTLTTPSGAVIDELGNVISGPTKSTPSITSTNITAGATVLSGEEIYSLVSPSIALIKSSDRYGTGFVVEGGKYTMTNSHVVGSDSKVTLIFQNGVQTSGIVLGKNEADDIALIYNNNLSLKAVILGLSDSSNLKTGAEVYALGFPLDYTTTVTLTKGLVSANRQQTSKGLFIQTDATIHPGNSGGPLVNNKGEVIGINKAVVAAQGAVELIGGTGIGFAIPIETAKNLIPVLSQYGQSRYELFPVGGKLTIKRSLAIKIDYNDNLLCSQLGLIGNDLTICDLYKNYHKDYQWSFIEDTR</sequence>
<feature type="region of interest" description="Disordered" evidence="2">
    <location>
        <begin position="79"/>
        <end position="98"/>
    </location>
</feature>
<name>A0A932YYW2_9BACT</name>
<evidence type="ECO:0000313" key="3">
    <source>
        <dbReference type="EMBL" id="MBI4132714.1"/>
    </source>
</evidence>
<dbReference type="PANTHER" id="PTHR22939:SF129">
    <property type="entry name" value="SERINE PROTEASE HTRA2, MITOCHONDRIAL"/>
    <property type="match status" value="1"/>
</dbReference>